<proteinExistence type="predicted"/>
<dbReference type="EMBL" id="CP163441">
    <property type="protein sequence ID" value="XDQ49244.1"/>
    <property type="molecule type" value="Genomic_DNA"/>
</dbReference>
<gene>
    <name evidence="2" type="ORF">AB5J52_47220</name>
</gene>
<dbReference type="AlphaFoldDB" id="A0AB39R300"/>
<evidence type="ECO:0000256" key="1">
    <source>
        <dbReference type="SAM" id="Phobius"/>
    </source>
</evidence>
<keyword evidence="1" id="KW-1133">Transmembrane helix</keyword>
<feature type="transmembrane region" description="Helical" evidence="1">
    <location>
        <begin position="70"/>
        <end position="92"/>
    </location>
</feature>
<sequence length="94" mass="10067">MGMLQGEILAGPESATDSPTAVIALESAAPPSAIGRRRAEIADLARRVWVGAVLKRPVLFWVMANEFDPAWLPTTLTSAWFSLALITLVMLCTG</sequence>
<organism evidence="2">
    <name type="scientific">Streptomyces sp. R39</name>
    <dbReference type="NCBI Taxonomy" id="3238631"/>
    <lineage>
        <taxon>Bacteria</taxon>
        <taxon>Bacillati</taxon>
        <taxon>Actinomycetota</taxon>
        <taxon>Actinomycetes</taxon>
        <taxon>Kitasatosporales</taxon>
        <taxon>Streptomycetaceae</taxon>
        <taxon>Streptomyces</taxon>
    </lineage>
</organism>
<keyword evidence="1" id="KW-0472">Membrane</keyword>
<protein>
    <submittedName>
        <fullName evidence="2">Uncharacterized protein</fullName>
    </submittedName>
</protein>
<dbReference type="RefSeq" id="WP_369227898.1">
    <property type="nucleotide sequence ID" value="NZ_CP163441.1"/>
</dbReference>
<evidence type="ECO:0000313" key="2">
    <source>
        <dbReference type="EMBL" id="XDQ49244.1"/>
    </source>
</evidence>
<name>A0AB39R300_9ACTN</name>
<reference evidence="2" key="1">
    <citation type="submission" date="2024-07" db="EMBL/GenBank/DDBJ databases">
        <authorList>
            <person name="Yu S.T."/>
        </authorList>
    </citation>
    <scope>NUCLEOTIDE SEQUENCE</scope>
    <source>
        <strain evidence="2">R39</strain>
    </source>
</reference>
<keyword evidence="1" id="KW-0812">Transmembrane</keyword>
<accession>A0AB39R300</accession>